<evidence type="ECO:0000256" key="6">
    <source>
        <dbReference type="ARBA" id="ARBA00023130"/>
    </source>
</evidence>
<proteinExistence type="predicted"/>
<dbReference type="SUPFAM" id="SSF48726">
    <property type="entry name" value="Immunoglobulin"/>
    <property type="match status" value="1"/>
</dbReference>
<evidence type="ECO:0000256" key="3">
    <source>
        <dbReference type="ARBA" id="ARBA00022729"/>
    </source>
</evidence>
<feature type="non-terminal residue" evidence="13">
    <location>
        <position position="200"/>
    </location>
</feature>
<dbReference type="PANTHER" id="PTHR11292">
    <property type="entry name" value="T-CELL SURFACE GLYCOPROTEIN CD8 BETA CHAIN"/>
    <property type="match status" value="1"/>
</dbReference>
<keyword evidence="4" id="KW-0391">Immunity</keyword>
<keyword evidence="5 11" id="KW-1133">Transmembrane helix</keyword>
<evidence type="ECO:0000256" key="7">
    <source>
        <dbReference type="ARBA" id="ARBA00023136"/>
    </source>
</evidence>
<dbReference type="InterPro" id="IPR007110">
    <property type="entry name" value="Ig-like_dom"/>
</dbReference>
<dbReference type="GO" id="GO:0016020">
    <property type="term" value="C:membrane"/>
    <property type="evidence" value="ECO:0007669"/>
    <property type="project" value="UniProtKB-SubCell"/>
</dbReference>
<keyword evidence="3" id="KW-0732">Signal</keyword>
<sequence length="200" mass="22633">VCSCPFFLGFGANLLLTQTPEHILAQTNNKTEILCELKKEHTGVYWYRWSQERQIFEFLVFSNTLGKATYGANISQEKFSVHGVSPVTSYSLRISHLRASDNGVYYCSVSQSFQLFLGSGTRLSVVDVLPLPLKTTQAPVSKKPVQYKTKSKAASKRGPCNPLIWIPLATAVLLLLLSLILVAHHLHRLRQRLWLRIHRQ</sequence>
<comment type="subcellular location">
    <subcellularLocation>
        <location evidence="1">Membrane</location>
        <topology evidence="1">Single-pass type I membrane protein</topology>
    </subcellularLocation>
</comment>
<evidence type="ECO:0000256" key="1">
    <source>
        <dbReference type="ARBA" id="ARBA00004479"/>
    </source>
</evidence>
<name>A0A7K8ZA12_9PASS</name>
<dbReference type="PANTHER" id="PTHR11292:SF7">
    <property type="entry name" value="T-CELL SURFACE GLYCOPROTEIN CD8 BETA CHAIN-RELATED"/>
    <property type="match status" value="1"/>
</dbReference>
<dbReference type="GO" id="GO:0002250">
    <property type="term" value="P:adaptive immune response"/>
    <property type="evidence" value="ECO:0007669"/>
    <property type="project" value="UniProtKB-KW"/>
</dbReference>
<feature type="transmembrane region" description="Helical" evidence="11">
    <location>
        <begin position="164"/>
        <end position="186"/>
    </location>
</feature>
<dbReference type="InterPro" id="IPR042414">
    <property type="entry name" value="CD8B"/>
</dbReference>
<dbReference type="InterPro" id="IPR003599">
    <property type="entry name" value="Ig_sub"/>
</dbReference>
<evidence type="ECO:0000256" key="4">
    <source>
        <dbReference type="ARBA" id="ARBA00022859"/>
    </source>
</evidence>
<evidence type="ECO:0000313" key="14">
    <source>
        <dbReference type="Proteomes" id="UP000558958"/>
    </source>
</evidence>
<dbReference type="GO" id="GO:0042288">
    <property type="term" value="F:MHC class I protein binding"/>
    <property type="evidence" value="ECO:0007669"/>
    <property type="project" value="InterPro"/>
</dbReference>
<evidence type="ECO:0000256" key="8">
    <source>
        <dbReference type="ARBA" id="ARBA00023157"/>
    </source>
</evidence>
<comment type="caution">
    <text evidence="13">The sequence shown here is derived from an EMBL/GenBank/DDBJ whole genome shotgun (WGS) entry which is preliminary data.</text>
</comment>
<evidence type="ECO:0000256" key="10">
    <source>
        <dbReference type="ARBA" id="ARBA00023319"/>
    </source>
</evidence>
<evidence type="ECO:0000256" key="2">
    <source>
        <dbReference type="ARBA" id="ARBA00022692"/>
    </source>
</evidence>
<dbReference type="GO" id="GO:0009986">
    <property type="term" value="C:cell surface"/>
    <property type="evidence" value="ECO:0007669"/>
    <property type="project" value="TreeGrafter"/>
</dbReference>
<evidence type="ECO:0000256" key="9">
    <source>
        <dbReference type="ARBA" id="ARBA00023180"/>
    </source>
</evidence>
<evidence type="ECO:0000313" key="13">
    <source>
        <dbReference type="EMBL" id="NXG12622.1"/>
    </source>
</evidence>
<keyword evidence="7 11" id="KW-0472">Membrane</keyword>
<dbReference type="AlphaFoldDB" id="A0A7K8ZA12"/>
<protein>
    <submittedName>
        <fullName evidence="13">CD8B protein</fullName>
    </submittedName>
</protein>
<keyword evidence="6" id="KW-1064">Adaptive immunity</keyword>
<keyword evidence="14" id="KW-1185">Reference proteome</keyword>
<dbReference type="InterPro" id="IPR013106">
    <property type="entry name" value="Ig_V-set"/>
</dbReference>
<dbReference type="Pfam" id="PF07686">
    <property type="entry name" value="V-set"/>
    <property type="match status" value="1"/>
</dbReference>
<dbReference type="GO" id="GO:0050776">
    <property type="term" value="P:regulation of immune response"/>
    <property type="evidence" value="ECO:0007669"/>
    <property type="project" value="InterPro"/>
</dbReference>
<keyword evidence="2 11" id="KW-0812">Transmembrane</keyword>
<dbReference type="InterPro" id="IPR013783">
    <property type="entry name" value="Ig-like_fold"/>
</dbReference>
<evidence type="ECO:0000256" key="11">
    <source>
        <dbReference type="SAM" id="Phobius"/>
    </source>
</evidence>
<gene>
    <name evidence="13" type="primary">Cd8b</name>
    <name evidence="13" type="ORF">SAKLUC_R09918</name>
</gene>
<feature type="non-terminal residue" evidence="13">
    <location>
        <position position="1"/>
    </location>
</feature>
<evidence type="ECO:0000259" key="12">
    <source>
        <dbReference type="PROSITE" id="PS50835"/>
    </source>
</evidence>
<dbReference type="EMBL" id="VWZD01013630">
    <property type="protein sequence ID" value="NXG12622.1"/>
    <property type="molecule type" value="Genomic_DNA"/>
</dbReference>
<dbReference type="GO" id="GO:0015026">
    <property type="term" value="F:coreceptor activity"/>
    <property type="evidence" value="ECO:0007669"/>
    <property type="project" value="InterPro"/>
</dbReference>
<keyword evidence="10" id="KW-0393">Immunoglobulin domain</keyword>
<dbReference type="InterPro" id="IPR036179">
    <property type="entry name" value="Ig-like_dom_sf"/>
</dbReference>
<dbReference type="PROSITE" id="PS50835">
    <property type="entry name" value="IG_LIKE"/>
    <property type="match status" value="1"/>
</dbReference>
<feature type="domain" description="Ig-like" evidence="12">
    <location>
        <begin position="5"/>
        <end position="124"/>
    </location>
</feature>
<keyword evidence="8" id="KW-1015">Disulfide bond</keyword>
<keyword evidence="9" id="KW-0325">Glycoprotein</keyword>
<accession>A0A7K8ZA12</accession>
<dbReference type="Gene3D" id="2.60.40.10">
    <property type="entry name" value="Immunoglobulins"/>
    <property type="match status" value="1"/>
</dbReference>
<dbReference type="SMART" id="SM00409">
    <property type="entry name" value="IG"/>
    <property type="match status" value="1"/>
</dbReference>
<reference evidence="13 14" key="1">
    <citation type="submission" date="2019-09" db="EMBL/GenBank/DDBJ databases">
        <title>Bird 10,000 Genomes (B10K) Project - Family phase.</title>
        <authorList>
            <person name="Zhang G."/>
        </authorList>
    </citation>
    <scope>NUCLEOTIDE SEQUENCE [LARGE SCALE GENOMIC DNA]</scope>
    <source>
        <strain evidence="13">B10K-DU-001-06</strain>
        <tissue evidence="13">Muscle</tissue>
    </source>
</reference>
<evidence type="ECO:0000256" key="5">
    <source>
        <dbReference type="ARBA" id="ARBA00022989"/>
    </source>
</evidence>
<organism evidence="13 14">
    <name type="scientific">Sakesphorus luctuosus</name>
    <dbReference type="NCBI Taxonomy" id="419690"/>
    <lineage>
        <taxon>Eukaryota</taxon>
        <taxon>Metazoa</taxon>
        <taxon>Chordata</taxon>
        <taxon>Craniata</taxon>
        <taxon>Vertebrata</taxon>
        <taxon>Euteleostomi</taxon>
        <taxon>Archelosauria</taxon>
        <taxon>Archosauria</taxon>
        <taxon>Dinosauria</taxon>
        <taxon>Saurischia</taxon>
        <taxon>Theropoda</taxon>
        <taxon>Coelurosauria</taxon>
        <taxon>Aves</taxon>
        <taxon>Neognathae</taxon>
        <taxon>Neoaves</taxon>
        <taxon>Telluraves</taxon>
        <taxon>Australaves</taxon>
        <taxon>Passeriformes</taxon>
        <taxon>Thamnophilidae</taxon>
        <taxon>Sakesphorus</taxon>
    </lineage>
</organism>
<dbReference type="Proteomes" id="UP000558958">
    <property type="component" value="Unassembled WGS sequence"/>
</dbReference>